<gene>
    <name evidence="1" type="ORF">MHI_LOCUS948145</name>
</gene>
<protein>
    <submittedName>
        <fullName evidence="1">Uncharacterized protein</fullName>
    </submittedName>
</protein>
<keyword evidence="2" id="KW-1185">Reference proteome</keyword>
<feature type="non-terminal residue" evidence="1">
    <location>
        <position position="103"/>
    </location>
</feature>
<sequence>ILEKWESLTARVEETQMATALHRELTALRTEFKAAHDRLFSYEIALEQPHILDERINRITRCSAKAAYIGMVGCDTKMLRDQVTAKIRDTKEHWMFDLFSDFI</sequence>
<organism evidence="1 2">
    <name type="scientific">Heterotrigona itama</name>
    <dbReference type="NCBI Taxonomy" id="395501"/>
    <lineage>
        <taxon>Eukaryota</taxon>
        <taxon>Metazoa</taxon>
        <taxon>Ecdysozoa</taxon>
        <taxon>Arthropoda</taxon>
        <taxon>Hexapoda</taxon>
        <taxon>Insecta</taxon>
        <taxon>Pterygota</taxon>
        <taxon>Neoptera</taxon>
        <taxon>Endopterygota</taxon>
        <taxon>Hymenoptera</taxon>
        <taxon>Apocrita</taxon>
        <taxon>Aculeata</taxon>
        <taxon>Apoidea</taxon>
        <taxon>Anthophila</taxon>
        <taxon>Apidae</taxon>
        <taxon>Heterotrigona</taxon>
    </lineage>
</organism>
<dbReference type="Proteomes" id="UP000752696">
    <property type="component" value="Unassembled WGS sequence"/>
</dbReference>
<evidence type="ECO:0000313" key="2">
    <source>
        <dbReference type="Proteomes" id="UP000752696"/>
    </source>
</evidence>
<evidence type="ECO:0000313" key="1">
    <source>
        <dbReference type="EMBL" id="CAD1480569.1"/>
    </source>
</evidence>
<accession>A0A6V7HJD4</accession>
<comment type="caution">
    <text evidence="1">The sequence shown here is derived from an EMBL/GenBank/DDBJ whole genome shotgun (WGS) entry which is preliminary data.</text>
</comment>
<name>A0A6V7HJD4_9HYME</name>
<dbReference type="OrthoDB" id="7611784at2759"/>
<feature type="non-terminal residue" evidence="1">
    <location>
        <position position="1"/>
    </location>
</feature>
<proteinExistence type="predicted"/>
<dbReference type="EMBL" id="CAJDYZ010012195">
    <property type="protein sequence ID" value="CAD1480569.1"/>
    <property type="molecule type" value="Genomic_DNA"/>
</dbReference>
<dbReference type="AlphaFoldDB" id="A0A6V7HJD4"/>
<reference evidence="1" key="1">
    <citation type="submission" date="2020-07" db="EMBL/GenBank/DDBJ databases">
        <authorList>
            <person name="Nazaruddin N."/>
        </authorList>
    </citation>
    <scope>NUCLEOTIDE SEQUENCE</scope>
</reference>